<protein>
    <submittedName>
        <fullName evidence="1">Uncharacterized protein</fullName>
    </submittedName>
</protein>
<gene>
    <name evidence="1" type="ORF">K3G42_025747</name>
</gene>
<evidence type="ECO:0000313" key="1">
    <source>
        <dbReference type="EMBL" id="KAH7995489.1"/>
    </source>
</evidence>
<organism evidence="1 2">
    <name type="scientific">Sphaerodactylus townsendi</name>
    <dbReference type="NCBI Taxonomy" id="933632"/>
    <lineage>
        <taxon>Eukaryota</taxon>
        <taxon>Metazoa</taxon>
        <taxon>Chordata</taxon>
        <taxon>Craniata</taxon>
        <taxon>Vertebrata</taxon>
        <taxon>Euteleostomi</taxon>
        <taxon>Lepidosauria</taxon>
        <taxon>Squamata</taxon>
        <taxon>Bifurcata</taxon>
        <taxon>Gekkota</taxon>
        <taxon>Sphaerodactylidae</taxon>
        <taxon>Sphaerodactylus</taxon>
    </lineage>
</organism>
<accession>A0ACB8ETD0</accession>
<proteinExistence type="predicted"/>
<comment type="caution">
    <text evidence="1">The sequence shown here is derived from an EMBL/GenBank/DDBJ whole genome shotgun (WGS) entry which is preliminary data.</text>
</comment>
<dbReference type="Proteomes" id="UP000827872">
    <property type="component" value="Linkage Group LG07"/>
</dbReference>
<reference evidence="1" key="1">
    <citation type="submission" date="2021-08" db="EMBL/GenBank/DDBJ databases">
        <title>The first chromosome-level gecko genome reveals the dynamic sex chromosomes of Neotropical dwarf geckos (Sphaerodactylidae: Sphaerodactylus).</title>
        <authorList>
            <person name="Pinto B.J."/>
            <person name="Keating S.E."/>
            <person name="Gamble T."/>
        </authorList>
    </citation>
    <scope>NUCLEOTIDE SEQUENCE</scope>
    <source>
        <strain evidence="1">TG3544</strain>
    </source>
</reference>
<name>A0ACB8ETD0_9SAUR</name>
<sequence>MRRYALLVLISVFGSVAVIHSAGPQQALKWAFSFQMTWQTLCHVGLYYKEYHQQEPACIRFSMALSVLMLMTQRVTSLALDIQERKVWMGAPRISKGGPLRRYLLRALPFYSYLLSFPTLLGGPLCSFYRFQTWIKNPGVPYRKHLFWAATQRGLGALILALLKNIVRGYACPLDDLIGCSDFGCIPALWASALFFRLAYYSHWMLDECVFIAAGLGLELDCDQYIHGVLLDTDIWTLETTNRISVFTRSWNRSTAQWLRRLIFQRCHSHPLLATFAFSAWWHGLYPGQLFGFLLWAVMVEADYRIHRFFQPFAESQPRRLVYQTLTWCQTQLTVAYIMLAIEMRSPAVLWQLCFSYNSFFPLIYVVLLLVLGKGRASSPFAPQVSHP</sequence>
<keyword evidence="2" id="KW-1185">Reference proteome</keyword>
<evidence type="ECO:0000313" key="2">
    <source>
        <dbReference type="Proteomes" id="UP000827872"/>
    </source>
</evidence>
<dbReference type="EMBL" id="CM037620">
    <property type="protein sequence ID" value="KAH7995489.1"/>
    <property type="molecule type" value="Genomic_DNA"/>
</dbReference>